<feature type="region of interest" description="Disordered" evidence="13">
    <location>
        <begin position="303"/>
        <end position="336"/>
    </location>
</feature>
<keyword evidence="9" id="KW-0547">Nucleotide-binding</keyword>
<dbReference type="STRING" id="569365.A0A0D2ABK8"/>
<protein>
    <recommendedName>
        <fullName evidence="4">Threonylcarbamoyl-AMP synthase</fullName>
        <ecNumber evidence="3">2.7.7.87</ecNumber>
    </recommendedName>
    <alternativeName>
        <fullName evidence="11">L-threonylcarbamoyladenylate synthase</fullName>
    </alternativeName>
</protein>
<keyword evidence="7" id="KW-0819">tRNA processing</keyword>
<gene>
    <name evidence="15" type="ORF">PV07_12468</name>
</gene>
<dbReference type="SUPFAM" id="SSF55821">
    <property type="entry name" value="YrdC/RibB"/>
    <property type="match status" value="1"/>
</dbReference>
<dbReference type="InterPro" id="IPR017945">
    <property type="entry name" value="DHBP_synth_RibB-like_a/b_dom"/>
</dbReference>
<organism evidence="15 16">
    <name type="scientific">Cladophialophora immunda</name>
    <dbReference type="NCBI Taxonomy" id="569365"/>
    <lineage>
        <taxon>Eukaryota</taxon>
        <taxon>Fungi</taxon>
        <taxon>Dikarya</taxon>
        <taxon>Ascomycota</taxon>
        <taxon>Pezizomycotina</taxon>
        <taxon>Eurotiomycetes</taxon>
        <taxon>Chaetothyriomycetidae</taxon>
        <taxon>Chaetothyriales</taxon>
        <taxon>Herpotrichiellaceae</taxon>
        <taxon>Cladophialophora</taxon>
    </lineage>
</organism>
<evidence type="ECO:0000313" key="16">
    <source>
        <dbReference type="Proteomes" id="UP000054466"/>
    </source>
</evidence>
<dbReference type="PROSITE" id="PS51163">
    <property type="entry name" value="YRDC"/>
    <property type="match status" value="1"/>
</dbReference>
<dbReference type="AlphaFoldDB" id="A0A0D2ABK8"/>
<dbReference type="OrthoDB" id="412787at2759"/>
<evidence type="ECO:0000256" key="6">
    <source>
        <dbReference type="ARBA" id="ARBA00022679"/>
    </source>
</evidence>
<dbReference type="InterPro" id="IPR006070">
    <property type="entry name" value="Sua5-like_dom"/>
</dbReference>
<dbReference type="RefSeq" id="XP_016242363.1">
    <property type="nucleotide sequence ID" value="XM_016399995.1"/>
</dbReference>
<evidence type="ECO:0000256" key="13">
    <source>
        <dbReference type="SAM" id="MobiDB-lite"/>
    </source>
</evidence>
<comment type="subcellular location">
    <subcellularLocation>
        <location evidence="1">Cytoplasm</location>
    </subcellularLocation>
</comment>
<dbReference type="Gene3D" id="3.90.870.10">
    <property type="entry name" value="DHBP synthase"/>
    <property type="match status" value="1"/>
</dbReference>
<dbReference type="Pfam" id="PF01300">
    <property type="entry name" value="Sua5_yciO_yrdC"/>
    <property type="match status" value="1"/>
</dbReference>
<dbReference type="InterPro" id="IPR050156">
    <property type="entry name" value="TC-AMP_synthase_SUA5"/>
</dbReference>
<dbReference type="GO" id="GO:0005524">
    <property type="term" value="F:ATP binding"/>
    <property type="evidence" value="ECO:0007669"/>
    <property type="project" value="UniProtKB-KW"/>
</dbReference>
<evidence type="ECO:0000256" key="2">
    <source>
        <dbReference type="ARBA" id="ARBA00007663"/>
    </source>
</evidence>
<evidence type="ECO:0000256" key="10">
    <source>
        <dbReference type="ARBA" id="ARBA00022840"/>
    </source>
</evidence>
<comment type="catalytic activity">
    <reaction evidence="12">
        <text>L-threonine + hydrogencarbonate + ATP = L-threonylcarbamoyladenylate + diphosphate + H2O</text>
        <dbReference type="Rhea" id="RHEA:36407"/>
        <dbReference type="ChEBI" id="CHEBI:15377"/>
        <dbReference type="ChEBI" id="CHEBI:17544"/>
        <dbReference type="ChEBI" id="CHEBI:30616"/>
        <dbReference type="ChEBI" id="CHEBI:33019"/>
        <dbReference type="ChEBI" id="CHEBI:57926"/>
        <dbReference type="ChEBI" id="CHEBI:73682"/>
        <dbReference type="EC" id="2.7.7.87"/>
    </reaction>
</comment>
<name>A0A0D2ABK8_9EURO</name>
<keyword evidence="6" id="KW-0808">Transferase</keyword>
<dbReference type="Pfam" id="PF03481">
    <property type="entry name" value="Sua5_C"/>
    <property type="match status" value="1"/>
</dbReference>
<dbReference type="PANTHER" id="PTHR17490:SF16">
    <property type="entry name" value="THREONYLCARBAMOYL-AMP SYNTHASE"/>
    <property type="match status" value="1"/>
</dbReference>
<keyword evidence="16" id="KW-1185">Reference proteome</keyword>
<evidence type="ECO:0000256" key="7">
    <source>
        <dbReference type="ARBA" id="ARBA00022694"/>
    </source>
</evidence>
<dbReference type="GO" id="GO:0008033">
    <property type="term" value="P:tRNA processing"/>
    <property type="evidence" value="ECO:0007669"/>
    <property type="project" value="UniProtKB-KW"/>
</dbReference>
<keyword evidence="5" id="KW-0963">Cytoplasm</keyword>
<proteinExistence type="inferred from homology"/>
<feature type="domain" description="YrdC-like" evidence="14">
    <location>
        <begin position="88"/>
        <end position="279"/>
    </location>
</feature>
<keyword evidence="10" id="KW-0067">ATP-binding</keyword>
<dbReference type="GO" id="GO:0061710">
    <property type="term" value="F:L-threonylcarbamoyladenylate synthase"/>
    <property type="evidence" value="ECO:0007669"/>
    <property type="project" value="UniProtKB-EC"/>
</dbReference>
<evidence type="ECO:0000256" key="8">
    <source>
        <dbReference type="ARBA" id="ARBA00022695"/>
    </source>
</evidence>
<evidence type="ECO:0000256" key="3">
    <source>
        <dbReference type="ARBA" id="ARBA00012584"/>
    </source>
</evidence>
<evidence type="ECO:0000256" key="4">
    <source>
        <dbReference type="ARBA" id="ARBA00015492"/>
    </source>
</evidence>
<dbReference type="EC" id="2.7.7.87" evidence="3"/>
<feature type="compositionally biased region" description="Basic and acidic residues" evidence="13">
    <location>
        <begin position="547"/>
        <end position="558"/>
    </location>
</feature>
<dbReference type="EMBL" id="KN847048">
    <property type="protein sequence ID" value="KIW22147.1"/>
    <property type="molecule type" value="Genomic_DNA"/>
</dbReference>
<dbReference type="NCBIfam" id="TIGR00057">
    <property type="entry name" value="L-threonylcarbamoyladenylate synthase"/>
    <property type="match status" value="1"/>
</dbReference>
<dbReference type="InterPro" id="IPR038385">
    <property type="entry name" value="Sua5/YwlC_C"/>
</dbReference>
<dbReference type="HOGENOM" id="CLU_031397_0_0_1"/>
<comment type="similarity">
    <text evidence="2">Belongs to the SUA5 family.</text>
</comment>
<dbReference type="Gene3D" id="3.40.50.11030">
    <property type="entry name" value="Threonylcarbamoyl-AMP synthase, C-terminal domain"/>
    <property type="match status" value="1"/>
</dbReference>
<dbReference type="GeneID" id="27351662"/>
<accession>A0A0D2ABK8</accession>
<dbReference type="Proteomes" id="UP000054466">
    <property type="component" value="Unassembled WGS sequence"/>
</dbReference>
<dbReference type="GO" id="GO:0000049">
    <property type="term" value="F:tRNA binding"/>
    <property type="evidence" value="ECO:0007669"/>
    <property type="project" value="TreeGrafter"/>
</dbReference>
<dbReference type="GO" id="GO:0003725">
    <property type="term" value="F:double-stranded RNA binding"/>
    <property type="evidence" value="ECO:0007669"/>
    <property type="project" value="InterPro"/>
</dbReference>
<evidence type="ECO:0000259" key="14">
    <source>
        <dbReference type="PROSITE" id="PS51163"/>
    </source>
</evidence>
<evidence type="ECO:0000256" key="1">
    <source>
        <dbReference type="ARBA" id="ARBA00004496"/>
    </source>
</evidence>
<sequence length="573" mass="61704">MNFLLRSHLHPKFPLKHLSTTSRTTSTTTMRSIINNRSHLASMPYTHCRTRIVDLLDLDIPEHATDEEYRAIYLQYILWPPPSKIENATLLRDAVESIKQGIAPPVAFPTETVYGLGADATNEPAVSGIFAAKGRPSDNPLIVHVSSIKHLERVTGEPLPEIYVPVAENFWPGPLTILLPVPSSGIFARNVHPFQSTIGFRIPSSKYARFFIAATGRPIAGPSANSSGKPSPTTAQHVLEDLDGKINFILDGGGCEVGVESTVVDGLHDPPLILRPGGVGLEELRSLGAEMGNKWERTAIGYKRHSTGPADGSRNDGSNTTTTPSTPASMNGSTIGVSASSANASVAHFDGAISYEDDVNGAPRAPGMKYRHYAPIGRLVLFSEDAVRDGRVPDKLDELVGNWRSRFDVDGQGKSHEIRGGIISCHWPAFAGLQVNEVSSNGSYSSTSREETPQAALLDAVPNSVYAPITSIATTTGKNTNVTLYDVNLGPDIASLAHSLFGVLRLFDELGCAFIFAETVQRTSNSSMPPSSHPAALTNGQLPAGRQETRHTRRDLEDAVIDRIEKAAAERVD</sequence>
<evidence type="ECO:0000313" key="15">
    <source>
        <dbReference type="EMBL" id="KIW22147.1"/>
    </source>
</evidence>
<dbReference type="PANTHER" id="PTHR17490">
    <property type="entry name" value="SUA5"/>
    <property type="match status" value="1"/>
</dbReference>
<feature type="compositionally biased region" description="Low complexity" evidence="13">
    <location>
        <begin position="318"/>
        <end position="327"/>
    </location>
</feature>
<dbReference type="InterPro" id="IPR005145">
    <property type="entry name" value="Sua5_C"/>
</dbReference>
<evidence type="ECO:0000256" key="12">
    <source>
        <dbReference type="ARBA" id="ARBA00048366"/>
    </source>
</evidence>
<evidence type="ECO:0000256" key="11">
    <source>
        <dbReference type="ARBA" id="ARBA00029774"/>
    </source>
</evidence>
<keyword evidence="8" id="KW-0548">Nucleotidyltransferase</keyword>
<evidence type="ECO:0000256" key="5">
    <source>
        <dbReference type="ARBA" id="ARBA00022490"/>
    </source>
</evidence>
<dbReference type="GO" id="GO:0006450">
    <property type="term" value="P:regulation of translational fidelity"/>
    <property type="evidence" value="ECO:0007669"/>
    <property type="project" value="TreeGrafter"/>
</dbReference>
<feature type="region of interest" description="Disordered" evidence="13">
    <location>
        <begin position="524"/>
        <end position="558"/>
    </location>
</feature>
<dbReference type="VEuPathDB" id="FungiDB:PV07_12468"/>
<reference evidence="15 16" key="1">
    <citation type="submission" date="2015-01" db="EMBL/GenBank/DDBJ databases">
        <title>The Genome Sequence of Cladophialophora immunda CBS83496.</title>
        <authorList>
            <consortium name="The Broad Institute Genomics Platform"/>
            <person name="Cuomo C."/>
            <person name="de Hoog S."/>
            <person name="Gorbushina A."/>
            <person name="Stielow B."/>
            <person name="Teixiera M."/>
            <person name="Abouelleil A."/>
            <person name="Chapman S.B."/>
            <person name="Priest M."/>
            <person name="Young S.K."/>
            <person name="Wortman J."/>
            <person name="Nusbaum C."/>
            <person name="Birren B."/>
        </authorList>
    </citation>
    <scope>NUCLEOTIDE SEQUENCE [LARGE SCALE GENOMIC DNA]</scope>
    <source>
        <strain evidence="15 16">CBS 83496</strain>
    </source>
</reference>
<dbReference type="GO" id="GO:0005737">
    <property type="term" value="C:cytoplasm"/>
    <property type="evidence" value="ECO:0007669"/>
    <property type="project" value="UniProtKB-SubCell"/>
</dbReference>
<evidence type="ECO:0000256" key="9">
    <source>
        <dbReference type="ARBA" id="ARBA00022741"/>
    </source>
</evidence>